<feature type="domain" description="AprE-like long alpha-helical hairpin" evidence="11">
    <location>
        <begin position="99"/>
        <end position="288"/>
    </location>
</feature>
<organism evidence="13 14">
    <name type="scientific">Pannonibacter phragmitetus</name>
    <dbReference type="NCBI Taxonomy" id="121719"/>
    <lineage>
        <taxon>Bacteria</taxon>
        <taxon>Pseudomonadati</taxon>
        <taxon>Pseudomonadota</taxon>
        <taxon>Alphaproteobacteria</taxon>
        <taxon>Hyphomicrobiales</taxon>
        <taxon>Stappiaceae</taxon>
        <taxon>Pannonibacter</taxon>
    </lineage>
</organism>
<evidence type="ECO:0000256" key="2">
    <source>
        <dbReference type="ARBA" id="ARBA00009477"/>
    </source>
</evidence>
<accession>A0A378ZPN5</accession>
<evidence type="ECO:0000313" key="14">
    <source>
        <dbReference type="Proteomes" id="UP000255000"/>
    </source>
</evidence>
<dbReference type="InterPro" id="IPR058781">
    <property type="entry name" value="HH_AprE-like"/>
</dbReference>
<evidence type="ECO:0000256" key="4">
    <source>
        <dbReference type="ARBA" id="ARBA00022475"/>
    </source>
</evidence>
<dbReference type="NCBIfam" id="TIGR01843">
    <property type="entry name" value="type_I_hlyD"/>
    <property type="match status" value="1"/>
</dbReference>
<sequence>MNVVPLSAAAVDQQLANSVTKHFWGLLSLAALVLGGLGVGMAFATISGAVVASGTVVVETNVKQVQHREGGIVREIYVRNGDHVEAGQQLVRLDDTVTKANLAVVSTQLLDLYAQEARLLAERDGAETITFSTRASAIGGREEIKLTQEGQINLLNARRASLGGRKDQLAEQITQFERQIDGLDAQQIAKEAEIALIDTELADLTGLLEKGLVSKPRVIALRRERTRLEGERGELISRIAQVREGISERRIQILQLDDEMQASVLEQLQDVRLRIAGLEEQKIAAEDELQRIVLLAPQSGFVHQLAVHTIGGVIAPGEVIMLIVPQEDLLVIEAQVQPKDISQITAGQTARIKFPSFDQRTTPDLTASVQTISADLQRDDVTGHAFYAVRLAIPDSDLTKLDGKRLVPGMPAETFVETGDRTILSYLMKPLYDQISHAMRER</sequence>
<dbReference type="RefSeq" id="WP_051105351.1">
    <property type="nucleotide sequence ID" value="NZ_UGSK01000001.1"/>
</dbReference>
<evidence type="ECO:0000256" key="9">
    <source>
        <dbReference type="RuleBase" id="RU365093"/>
    </source>
</evidence>
<keyword evidence="7 9" id="KW-1133">Transmembrane helix</keyword>
<evidence type="ECO:0000256" key="1">
    <source>
        <dbReference type="ARBA" id="ARBA00004377"/>
    </source>
</evidence>
<evidence type="ECO:0000256" key="7">
    <source>
        <dbReference type="ARBA" id="ARBA00022989"/>
    </source>
</evidence>
<reference evidence="13 14" key="1">
    <citation type="submission" date="2018-06" db="EMBL/GenBank/DDBJ databases">
        <authorList>
            <consortium name="Pathogen Informatics"/>
            <person name="Doyle S."/>
        </authorList>
    </citation>
    <scope>NUCLEOTIDE SEQUENCE [LARGE SCALE GENOMIC DNA]</scope>
    <source>
        <strain evidence="13 14">NCTC13350</strain>
    </source>
</reference>
<evidence type="ECO:0000256" key="10">
    <source>
        <dbReference type="SAM" id="Coils"/>
    </source>
</evidence>
<dbReference type="InterPro" id="IPR050739">
    <property type="entry name" value="MFP"/>
</dbReference>
<dbReference type="PROSITE" id="PS00543">
    <property type="entry name" value="HLYD_FAMILY"/>
    <property type="match status" value="1"/>
</dbReference>
<keyword evidence="10" id="KW-0175">Coiled coil</keyword>
<dbReference type="GO" id="GO:0009306">
    <property type="term" value="P:protein secretion"/>
    <property type="evidence" value="ECO:0007669"/>
    <property type="project" value="InterPro"/>
</dbReference>
<dbReference type="GO" id="GO:0005886">
    <property type="term" value="C:plasma membrane"/>
    <property type="evidence" value="ECO:0007669"/>
    <property type="project" value="UniProtKB-SubCell"/>
</dbReference>
<evidence type="ECO:0000259" key="12">
    <source>
        <dbReference type="Pfam" id="PF26002"/>
    </source>
</evidence>
<dbReference type="Gene3D" id="2.40.30.170">
    <property type="match status" value="1"/>
</dbReference>
<evidence type="ECO:0000256" key="6">
    <source>
        <dbReference type="ARBA" id="ARBA00022692"/>
    </source>
</evidence>
<evidence type="ECO:0000256" key="8">
    <source>
        <dbReference type="ARBA" id="ARBA00023136"/>
    </source>
</evidence>
<gene>
    <name evidence="13" type="primary">prsE_1</name>
    <name evidence="13" type="ORF">NCTC13350_00109</name>
</gene>
<dbReference type="OrthoDB" id="9810980at2"/>
<proteinExistence type="inferred from homology"/>
<dbReference type="InterPro" id="IPR058982">
    <property type="entry name" value="Beta-barrel_AprE"/>
</dbReference>
<dbReference type="PANTHER" id="PTHR30386:SF17">
    <property type="entry name" value="ALKALINE PROTEASE SECRETION PROTEIN APRE"/>
    <property type="match status" value="1"/>
</dbReference>
<dbReference type="Pfam" id="PF25994">
    <property type="entry name" value="HH_AprE"/>
    <property type="match status" value="1"/>
</dbReference>
<comment type="subcellular location">
    <subcellularLocation>
        <location evidence="1 9">Cell inner membrane</location>
        <topology evidence="1 9">Single-pass membrane protein</topology>
    </subcellularLocation>
</comment>
<dbReference type="EMBL" id="UGSK01000001">
    <property type="protein sequence ID" value="SUA99216.1"/>
    <property type="molecule type" value="Genomic_DNA"/>
</dbReference>
<evidence type="ECO:0000313" key="13">
    <source>
        <dbReference type="EMBL" id="SUA99216.1"/>
    </source>
</evidence>
<name>A0A378ZPN5_9HYPH</name>
<protein>
    <recommendedName>
        <fullName evidence="9">Membrane fusion protein (MFP) family protein</fullName>
    </recommendedName>
</protein>
<comment type="similarity">
    <text evidence="2 9">Belongs to the membrane fusion protein (MFP) (TC 8.A.1) family.</text>
</comment>
<keyword evidence="6 9" id="KW-0812">Transmembrane</keyword>
<feature type="coiled-coil region" evidence="10">
    <location>
        <begin position="261"/>
        <end position="295"/>
    </location>
</feature>
<dbReference type="InterPro" id="IPR010129">
    <property type="entry name" value="T1SS_HlyD"/>
</dbReference>
<keyword evidence="3 9" id="KW-0813">Transport</keyword>
<keyword evidence="4 9" id="KW-1003">Cell membrane</keyword>
<dbReference type="InterPro" id="IPR006144">
    <property type="entry name" value="Secretion_HlyD_CS"/>
</dbReference>
<evidence type="ECO:0000256" key="3">
    <source>
        <dbReference type="ARBA" id="ARBA00022448"/>
    </source>
</evidence>
<dbReference type="Gene3D" id="2.40.50.100">
    <property type="match status" value="1"/>
</dbReference>
<feature type="transmembrane region" description="Helical" evidence="9">
    <location>
        <begin position="26"/>
        <end position="58"/>
    </location>
</feature>
<dbReference type="PANTHER" id="PTHR30386">
    <property type="entry name" value="MEMBRANE FUSION SUBUNIT OF EMRAB-TOLC MULTIDRUG EFFLUX PUMP"/>
    <property type="match status" value="1"/>
</dbReference>
<keyword evidence="8 9" id="KW-0472">Membrane</keyword>
<evidence type="ECO:0000256" key="5">
    <source>
        <dbReference type="ARBA" id="ARBA00022519"/>
    </source>
</evidence>
<evidence type="ECO:0000259" key="11">
    <source>
        <dbReference type="Pfam" id="PF25994"/>
    </source>
</evidence>
<dbReference type="PRINTS" id="PR01490">
    <property type="entry name" value="RTXTOXIND"/>
</dbReference>
<dbReference type="Pfam" id="PF26002">
    <property type="entry name" value="Beta-barrel_AprE"/>
    <property type="match status" value="1"/>
</dbReference>
<keyword evidence="5 9" id="KW-0997">Cell inner membrane</keyword>
<dbReference type="AlphaFoldDB" id="A0A378ZPN5"/>
<dbReference type="SUPFAM" id="SSF111369">
    <property type="entry name" value="HlyD-like secretion proteins"/>
    <property type="match status" value="1"/>
</dbReference>
<dbReference type="Proteomes" id="UP000255000">
    <property type="component" value="Unassembled WGS sequence"/>
</dbReference>
<feature type="domain" description="AprE-like beta-barrel" evidence="12">
    <location>
        <begin position="330"/>
        <end position="419"/>
    </location>
</feature>